<evidence type="ECO:0000313" key="3">
    <source>
        <dbReference type="Proteomes" id="UP000217790"/>
    </source>
</evidence>
<evidence type="ECO:0000313" key="2">
    <source>
        <dbReference type="EMBL" id="PBK91872.1"/>
    </source>
</evidence>
<protein>
    <submittedName>
        <fullName evidence="2">Uncharacterized protein</fullName>
    </submittedName>
</protein>
<keyword evidence="3" id="KW-1185">Reference proteome</keyword>
<gene>
    <name evidence="2" type="ORF">ARMGADRAFT_190781</name>
</gene>
<feature type="region of interest" description="Disordered" evidence="1">
    <location>
        <begin position="51"/>
        <end position="83"/>
    </location>
</feature>
<reference evidence="3" key="1">
    <citation type="journal article" date="2017" name="Nat. Ecol. Evol.">
        <title>Genome expansion and lineage-specific genetic innovations in the forest pathogenic fungi Armillaria.</title>
        <authorList>
            <person name="Sipos G."/>
            <person name="Prasanna A.N."/>
            <person name="Walter M.C."/>
            <person name="O'Connor E."/>
            <person name="Balint B."/>
            <person name="Krizsan K."/>
            <person name="Kiss B."/>
            <person name="Hess J."/>
            <person name="Varga T."/>
            <person name="Slot J."/>
            <person name="Riley R."/>
            <person name="Boka B."/>
            <person name="Rigling D."/>
            <person name="Barry K."/>
            <person name="Lee J."/>
            <person name="Mihaltcheva S."/>
            <person name="LaButti K."/>
            <person name="Lipzen A."/>
            <person name="Waldron R."/>
            <person name="Moloney N.M."/>
            <person name="Sperisen C."/>
            <person name="Kredics L."/>
            <person name="Vagvoelgyi C."/>
            <person name="Patrignani A."/>
            <person name="Fitzpatrick D."/>
            <person name="Nagy I."/>
            <person name="Doyle S."/>
            <person name="Anderson J.B."/>
            <person name="Grigoriev I.V."/>
            <person name="Gueldener U."/>
            <person name="Muensterkoetter M."/>
            <person name="Nagy L.G."/>
        </authorList>
    </citation>
    <scope>NUCLEOTIDE SEQUENCE [LARGE SCALE GENOMIC DNA]</scope>
    <source>
        <strain evidence="3">Ar21-2</strain>
    </source>
</reference>
<sequence length="137" mass="15954">MYKQCLLPMLLPGRCFGCPFTTLSTSDYTLQHSLSTIQCWALAPSQFVGQRNTGPLHEDSKNQKRGFSETSPRGIEPSRSYYQPSHKVWTQARWTTTNLWRSSFFFRLQNCYESHVESPYLRSTYEEQAEMRLVVQG</sequence>
<dbReference type="InParanoid" id="A0A2H3DK60"/>
<organism evidence="2 3">
    <name type="scientific">Armillaria gallica</name>
    <name type="common">Bulbous honey fungus</name>
    <name type="synonym">Armillaria bulbosa</name>
    <dbReference type="NCBI Taxonomy" id="47427"/>
    <lineage>
        <taxon>Eukaryota</taxon>
        <taxon>Fungi</taxon>
        <taxon>Dikarya</taxon>
        <taxon>Basidiomycota</taxon>
        <taxon>Agaricomycotina</taxon>
        <taxon>Agaricomycetes</taxon>
        <taxon>Agaricomycetidae</taxon>
        <taxon>Agaricales</taxon>
        <taxon>Marasmiineae</taxon>
        <taxon>Physalacriaceae</taxon>
        <taxon>Armillaria</taxon>
    </lineage>
</organism>
<name>A0A2H3DK60_ARMGA</name>
<proteinExistence type="predicted"/>
<dbReference type="EMBL" id="KZ293660">
    <property type="protein sequence ID" value="PBK91872.1"/>
    <property type="molecule type" value="Genomic_DNA"/>
</dbReference>
<accession>A0A2H3DK60</accession>
<dbReference type="AlphaFoldDB" id="A0A2H3DK60"/>
<dbReference type="Proteomes" id="UP000217790">
    <property type="component" value="Unassembled WGS sequence"/>
</dbReference>
<evidence type="ECO:0000256" key="1">
    <source>
        <dbReference type="SAM" id="MobiDB-lite"/>
    </source>
</evidence>